<dbReference type="OrthoDB" id="7328575at2"/>
<evidence type="ECO:0000256" key="1">
    <source>
        <dbReference type="ARBA" id="ARBA00001974"/>
    </source>
</evidence>
<dbReference type="Gene3D" id="1.20.140.10">
    <property type="entry name" value="Butyryl-CoA Dehydrogenase, subunit A, domain 3"/>
    <property type="match status" value="1"/>
</dbReference>
<dbReference type="EMBL" id="WWNR01000015">
    <property type="protein sequence ID" value="MZQ91068.1"/>
    <property type="molecule type" value="Genomic_DNA"/>
</dbReference>
<dbReference type="InterPro" id="IPR013786">
    <property type="entry name" value="AcylCoA_DH/ox_N"/>
</dbReference>
<keyword evidence="9" id="KW-1185">Reference proteome</keyword>
<dbReference type="PANTHER" id="PTHR43884:SF20">
    <property type="entry name" value="ACYL-COA DEHYDROGENASE FADE28"/>
    <property type="match status" value="1"/>
</dbReference>
<evidence type="ECO:0000313" key="8">
    <source>
        <dbReference type="EMBL" id="MZQ91068.1"/>
    </source>
</evidence>
<evidence type="ECO:0000256" key="3">
    <source>
        <dbReference type="ARBA" id="ARBA00022630"/>
    </source>
</evidence>
<protein>
    <recommendedName>
        <fullName evidence="10">Acyl-CoA dehydrogenase</fullName>
    </recommendedName>
</protein>
<dbReference type="Pfam" id="PF00441">
    <property type="entry name" value="Acyl-CoA_dh_1"/>
    <property type="match status" value="1"/>
</dbReference>
<comment type="caution">
    <text evidence="8">The sequence shown here is derived from an EMBL/GenBank/DDBJ whole genome shotgun (WGS) entry which is preliminary data.</text>
</comment>
<feature type="domain" description="Acyl-CoA dehydrogenase/oxidase C-terminal" evidence="6">
    <location>
        <begin position="193"/>
        <end position="322"/>
    </location>
</feature>
<accession>A0A6L8VL29</accession>
<dbReference type="Pfam" id="PF02771">
    <property type="entry name" value="Acyl-CoA_dh_N"/>
    <property type="match status" value="1"/>
</dbReference>
<evidence type="ECO:0000259" key="7">
    <source>
        <dbReference type="Pfam" id="PF02771"/>
    </source>
</evidence>
<sequence length="329" mass="34390">MIHLLPDADQQQVVDALAGLLQDRAPLERLKASERFPDTANAEVLGELAGMGIYGLALPEDAGGVGYGPAEETLCAIEMGRFLVTPSAAAATLAAAMLADAGRGDEAAALIGGSATACFASMKGKRHYLVDARDAALIVLVQGDHITLYPRAAAGSLQPVEGLDWTISLHQTTLDTAQAAVQGSPARLRQALLLIAGMQVGLTEAVCAMAVDYAKIREQFGQPIGAFQAIKHKCADLAVAAETARAQLLLAALAGAADLPEADFLIRAATLVATEAAQASTRENIQIHGGIGYTAESRAHLFLKRAHLNEWLFGGLWAQREALLRAKAA</sequence>
<dbReference type="InterPro" id="IPR009075">
    <property type="entry name" value="AcylCo_DH/oxidase_C"/>
</dbReference>
<comment type="cofactor">
    <cofactor evidence="1">
        <name>FAD</name>
        <dbReference type="ChEBI" id="CHEBI:57692"/>
    </cofactor>
</comment>
<evidence type="ECO:0000256" key="2">
    <source>
        <dbReference type="ARBA" id="ARBA00009347"/>
    </source>
</evidence>
<dbReference type="RefSeq" id="WP_161348454.1">
    <property type="nucleotide sequence ID" value="NZ_BMGW01000015.1"/>
</dbReference>
<dbReference type="SUPFAM" id="SSF56645">
    <property type="entry name" value="Acyl-CoA dehydrogenase NM domain-like"/>
    <property type="match status" value="1"/>
</dbReference>
<dbReference type="GO" id="GO:0050660">
    <property type="term" value="F:flavin adenine dinucleotide binding"/>
    <property type="evidence" value="ECO:0007669"/>
    <property type="project" value="InterPro"/>
</dbReference>
<gene>
    <name evidence="8" type="ORF">GS660_18415</name>
</gene>
<keyword evidence="5" id="KW-0560">Oxidoreductase</keyword>
<dbReference type="Proteomes" id="UP000477083">
    <property type="component" value="Unassembled WGS sequence"/>
</dbReference>
<dbReference type="Gene3D" id="1.10.540.10">
    <property type="entry name" value="Acyl-CoA dehydrogenase/oxidase, N-terminal domain"/>
    <property type="match status" value="1"/>
</dbReference>
<organism evidence="8 9">
    <name type="scientific">Frigidibacter albus</name>
    <dbReference type="NCBI Taxonomy" id="1465486"/>
    <lineage>
        <taxon>Bacteria</taxon>
        <taxon>Pseudomonadati</taxon>
        <taxon>Pseudomonadota</taxon>
        <taxon>Alphaproteobacteria</taxon>
        <taxon>Rhodobacterales</taxon>
        <taxon>Paracoccaceae</taxon>
        <taxon>Frigidibacter</taxon>
    </lineage>
</organism>
<dbReference type="InterPro" id="IPR037069">
    <property type="entry name" value="AcylCoA_DH/ox_N_sf"/>
</dbReference>
<evidence type="ECO:0008006" key="10">
    <source>
        <dbReference type="Google" id="ProtNLM"/>
    </source>
</evidence>
<feature type="domain" description="Acyl-CoA dehydrogenase/oxidase N-terminal" evidence="7">
    <location>
        <begin position="8"/>
        <end position="102"/>
    </location>
</feature>
<dbReference type="PANTHER" id="PTHR43884">
    <property type="entry name" value="ACYL-COA DEHYDROGENASE"/>
    <property type="match status" value="1"/>
</dbReference>
<evidence type="ECO:0000256" key="5">
    <source>
        <dbReference type="ARBA" id="ARBA00023002"/>
    </source>
</evidence>
<evidence type="ECO:0000313" key="9">
    <source>
        <dbReference type="Proteomes" id="UP000477083"/>
    </source>
</evidence>
<dbReference type="AlphaFoldDB" id="A0A6L8VL29"/>
<proteinExistence type="inferred from homology"/>
<comment type="similarity">
    <text evidence="2">Belongs to the acyl-CoA dehydrogenase family.</text>
</comment>
<dbReference type="InterPro" id="IPR009100">
    <property type="entry name" value="AcylCoA_DH/oxidase_NM_dom_sf"/>
</dbReference>
<dbReference type="SUPFAM" id="SSF47203">
    <property type="entry name" value="Acyl-CoA dehydrogenase C-terminal domain-like"/>
    <property type="match status" value="1"/>
</dbReference>
<evidence type="ECO:0000259" key="6">
    <source>
        <dbReference type="Pfam" id="PF00441"/>
    </source>
</evidence>
<dbReference type="InterPro" id="IPR036250">
    <property type="entry name" value="AcylCo_DH-like_C"/>
</dbReference>
<dbReference type="GO" id="GO:0003995">
    <property type="term" value="F:acyl-CoA dehydrogenase activity"/>
    <property type="evidence" value="ECO:0007669"/>
    <property type="project" value="TreeGrafter"/>
</dbReference>
<reference evidence="8 9" key="1">
    <citation type="submission" date="2020-01" db="EMBL/GenBank/DDBJ databases">
        <title>Frigidibacter albus SP32T (=CGMCC 1.13995T).</title>
        <authorList>
            <person name="Liao X."/>
        </authorList>
    </citation>
    <scope>NUCLEOTIDE SEQUENCE [LARGE SCALE GENOMIC DNA]</scope>
    <source>
        <strain evidence="8 9">SP32</strain>
    </source>
</reference>
<keyword evidence="4" id="KW-0274">FAD</keyword>
<name>A0A6L8VL29_9RHOB</name>
<evidence type="ECO:0000256" key="4">
    <source>
        <dbReference type="ARBA" id="ARBA00022827"/>
    </source>
</evidence>
<keyword evidence="3" id="KW-0285">Flavoprotein</keyword>